<protein>
    <submittedName>
        <fullName evidence="2">Uncharacterized protein</fullName>
    </submittedName>
</protein>
<dbReference type="EMBL" id="CAJOBJ010326197">
    <property type="protein sequence ID" value="CAF5175553.1"/>
    <property type="molecule type" value="Genomic_DNA"/>
</dbReference>
<evidence type="ECO:0000313" key="3">
    <source>
        <dbReference type="Proteomes" id="UP000681720"/>
    </source>
</evidence>
<dbReference type="Proteomes" id="UP000681720">
    <property type="component" value="Unassembled WGS sequence"/>
</dbReference>
<feature type="region of interest" description="Disordered" evidence="1">
    <location>
        <begin position="1"/>
        <end position="24"/>
    </location>
</feature>
<proteinExistence type="predicted"/>
<name>A0A8S3H398_9BILA</name>
<evidence type="ECO:0000256" key="1">
    <source>
        <dbReference type="SAM" id="MobiDB-lite"/>
    </source>
</evidence>
<organism evidence="2 3">
    <name type="scientific">Rotaria magnacalcarata</name>
    <dbReference type="NCBI Taxonomy" id="392030"/>
    <lineage>
        <taxon>Eukaryota</taxon>
        <taxon>Metazoa</taxon>
        <taxon>Spiralia</taxon>
        <taxon>Gnathifera</taxon>
        <taxon>Rotifera</taxon>
        <taxon>Eurotatoria</taxon>
        <taxon>Bdelloidea</taxon>
        <taxon>Philodinida</taxon>
        <taxon>Philodinidae</taxon>
        <taxon>Rotaria</taxon>
    </lineage>
</organism>
<sequence length="122" mass="14284">MFSQPKMIDRATGASPPWSNTKEMASSPIHLDPTIEITMSNDHYDDDLASIDRVKQSVEKIMAMNEYVSSHGLFPEIMKLERNFSVQFFLNLDHYNDETLLDFSSLFDKYFQLNYVLFWNCQ</sequence>
<comment type="caution">
    <text evidence="2">The sequence shown here is derived from an EMBL/GenBank/DDBJ whole genome shotgun (WGS) entry which is preliminary data.</text>
</comment>
<accession>A0A8S3H398</accession>
<gene>
    <name evidence="2" type="ORF">GIL414_LOCUS67565</name>
</gene>
<dbReference type="AlphaFoldDB" id="A0A8S3H398"/>
<evidence type="ECO:0000313" key="2">
    <source>
        <dbReference type="EMBL" id="CAF5175553.1"/>
    </source>
</evidence>
<reference evidence="2" key="1">
    <citation type="submission" date="2021-02" db="EMBL/GenBank/DDBJ databases">
        <authorList>
            <person name="Nowell W R."/>
        </authorList>
    </citation>
    <scope>NUCLEOTIDE SEQUENCE</scope>
</reference>